<evidence type="ECO:0000313" key="2">
    <source>
        <dbReference type="Proteomes" id="UP000275846"/>
    </source>
</evidence>
<dbReference type="EMBL" id="UYSU01044069">
    <property type="protein sequence ID" value="VDM04676.1"/>
    <property type="molecule type" value="Genomic_DNA"/>
</dbReference>
<sequence>MGTFTFYSLDPALAPQQSNTKKRFSRKNFLGALLSHIAVLAYMDDGEGFYVELLANSVAIWVRYKSLDEVKNIAQLRQLLREERDGVRLAPDPLKIPRPDDNSR</sequence>
<dbReference type="WBParaSite" id="SSLN_0001897401-mRNA-1">
    <property type="protein sequence ID" value="SSLN_0001897401-mRNA-1"/>
    <property type="gene ID" value="SSLN_0001897401"/>
</dbReference>
<accession>A0A183TP92</accession>
<name>A0A183TP92_SCHSO</name>
<evidence type="ECO:0000313" key="1">
    <source>
        <dbReference type="EMBL" id="VDM04676.1"/>
    </source>
</evidence>
<proteinExistence type="predicted"/>
<evidence type="ECO:0000313" key="3">
    <source>
        <dbReference type="WBParaSite" id="SSLN_0001897401-mRNA-1"/>
    </source>
</evidence>
<keyword evidence="2" id="KW-1185">Reference proteome</keyword>
<reference evidence="1 2" key="2">
    <citation type="submission" date="2018-11" db="EMBL/GenBank/DDBJ databases">
        <authorList>
            <consortium name="Pathogen Informatics"/>
        </authorList>
    </citation>
    <scope>NUCLEOTIDE SEQUENCE [LARGE SCALE GENOMIC DNA]</scope>
    <source>
        <strain evidence="1 2">NST_G2</strain>
    </source>
</reference>
<dbReference type="AlphaFoldDB" id="A0A183TP92"/>
<organism evidence="3">
    <name type="scientific">Schistocephalus solidus</name>
    <name type="common">Tapeworm</name>
    <dbReference type="NCBI Taxonomy" id="70667"/>
    <lineage>
        <taxon>Eukaryota</taxon>
        <taxon>Metazoa</taxon>
        <taxon>Spiralia</taxon>
        <taxon>Lophotrochozoa</taxon>
        <taxon>Platyhelminthes</taxon>
        <taxon>Cestoda</taxon>
        <taxon>Eucestoda</taxon>
        <taxon>Diphyllobothriidea</taxon>
        <taxon>Diphyllobothriidae</taxon>
        <taxon>Schistocephalus</taxon>
    </lineage>
</organism>
<reference evidence="3" key="1">
    <citation type="submission" date="2016-06" db="UniProtKB">
        <authorList>
            <consortium name="WormBaseParasite"/>
        </authorList>
    </citation>
    <scope>IDENTIFICATION</scope>
</reference>
<gene>
    <name evidence="1" type="ORF">SSLN_LOCUS18290</name>
</gene>
<protein>
    <submittedName>
        <fullName evidence="3">DUF5659 domain-containing protein</fullName>
    </submittedName>
</protein>
<dbReference type="Proteomes" id="UP000275846">
    <property type="component" value="Unassembled WGS sequence"/>
</dbReference>